<feature type="region of interest" description="Disordered" evidence="1">
    <location>
        <begin position="1"/>
        <end position="63"/>
    </location>
</feature>
<proteinExistence type="predicted"/>
<accession>A0A0D2WWV2</accession>
<dbReference type="Proteomes" id="UP000008743">
    <property type="component" value="Unassembled WGS sequence"/>
</dbReference>
<gene>
    <name evidence="3" type="ORF">CAOG_009079</name>
</gene>
<reference evidence="4" key="1">
    <citation type="submission" date="2011-02" db="EMBL/GenBank/DDBJ databases">
        <title>The Genome Sequence of Capsaspora owczarzaki ATCC 30864.</title>
        <authorList>
            <person name="Russ C."/>
            <person name="Cuomo C."/>
            <person name="Burger G."/>
            <person name="Gray M.W."/>
            <person name="Holland P.W.H."/>
            <person name="King N."/>
            <person name="Lang F.B.F."/>
            <person name="Roger A.J."/>
            <person name="Ruiz-Trillo I."/>
            <person name="Young S.K."/>
            <person name="Zeng Q."/>
            <person name="Gargeya S."/>
            <person name="Alvarado L."/>
            <person name="Berlin A."/>
            <person name="Chapman S.B."/>
            <person name="Chen Z."/>
            <person name="Freedman E."/>
            <person name="Gellesch M."/>
            <person name="Goldberg J."/>
            <person name="Griggs A."/>
            <person name="Gujja S."/>
            <person name="Heilman E."/>
            <person name="Heiman D."/>
            <person name="Howarth C."/>
            <person name="Mehta T."/>
            <person name="Neiman D."/>
            <person name="Pearson M."/>
            <person name="Roberts A."/>
            <person name="Saif S."/>
            <person name="Shea T."/>
            <person name="Shenoy N."/>
            <person name="Sisk P."/>
            <person name="Stolte C."/>
            <person name="Sykes S."/>
            <person name="White J."/>
            <person name="Yandava C."/>
            <person name="Haas B."/>
            <person name="Nusbaum C."/>
            <person name="Birren B."/>
        </authorList>
    </citation>
    <scope>NUCLEOTIDE SEQUENCE</scope>
    <source>
        <strain evidence="4">ATCC 30864</strain>
    </source>
</reference>
<feature type="region of interest" description="Disordered" evidence="1">
    <location>
        <begin position="118"/>
        <end position="148"/>
    </location>
</feature>
<feature type="compositionally biased region" description="Low complexity" evidence="1">
    <location>
        <begin position="21"/>
        <end position="56"/>
    </location>
</feature>
<protein>
    <recommendedName>
        <fullName evidence="2">SRA1/Sec31 domain-containing protein</fullName>
    </recommendedName>
</protein>
<evidence type="ECO:0000313" key="3">
    <source>
        <dbReference type="EMBL" id="KJE97525.1"/>
    </source>
</evidence>
<dbReference type="EMBL" id="KE346374">
    <property type="protein sequence ID" value="KJE97525.1"/>
    <property type="molecule type" value="Genomic_DNA"/>
</dbReference>
<dbReference type="InterPro" id="IPR009917">
    <property type="entry name" value="SRA1/Sec31"/>
</dbReference>
<name>A0A0D2WWV2_CAPO3</name>
<dbReference type="GO" id="GO:0006357">
    <property type="term" value="P:regulation of transcription by RNA polymerase II"/>
    <property type="evidence" value="ECO:0007669"/>
    <property type="project" value="InterPro"/>
</dbReference>
<dbReference type="RefSeq" id="XP_011270812.1">
    <property type="nucleotide sequence ID" value="XM_011272510.1"/>
</dbReference>
<feature type="compositionally biased region" description="Pro residues" evidence="1">
    <location>
        <begin position="128"/>
        <end position="142"/>
    </location>
</feature>
<dbReference type="GO" id="GO:0005634">
    <property type="term" value="C:nucleus"/>
    <property type="evidence" value="ECO:0007669"/>
    <property type="project" value="TreeGrafter"/>
</dbReference>
<evidence type="ECO:0000256" key="1">
    <source>
        <dbReference type="SAM" id="MobiDB-lite"/>
    </source>
</evidence>
<keyword evidence="4" id="KW-1185">Reference proteome</keyword>
<dbReference type="OrthoDB" id="5982138at2759"/>
<dbReference type="AlphaFoldDB" id="A0A0D2WWV2"/>
<dbReference type="PANTHER" id="PTHR18834:SF2">
    <property type="entry name" value="STEROID RECEPTOR RNA ACTIVATOR 1"/>
    <property type="match status" value="1"/>
</dbReference>
<organism evidence="3 4">
    <name type="scientific">Capsaspora owczarzaki (strain ATCC 30864)</name>
    <dbReference type="NCBI Taxonomy" id="595528"/>
    <lineage>
        <taxon>Eukaryota</taxon>
        <taxon>Filasterea</taxon>
        <taxon>Capsaspora</taxon>
    </lineage>
</organism>
<dbReference type="InterPro" id="IPR040243">
    <property type="entry name" value="Steroid_recept_RNA_1"/>
</dbReference>
<dbReference type="Pfam" id="PF07304">
    <property type="entry name" value="SRA1"/>
    <property type="match status" value="1"/>
</dbReference>
<sequence>MEYKDKDRTRERGWNDPPPSLLGLSLGNGTETASSSVSSSSSSSSSSSASVSSSSSNGAQGLTDPFAMTFELAPGNPAAGAPPGVAGHGLLFDYQAAHPSARSGRVARVDGLAPTAAPTLLPASASNGPPPASGSMPPPGPPTTGTSAAASALIAASSAPAARVDQADLRSTFVTLLARCPEPQPNDPMAAKKSHDDMKRRVGMLLAKCEADQLSASVAAVAQCLATQLTQGQFDQASETHIELVTKHFDEAGQWIVGVKRLISELRQVASQQAR</sequence>
<feature type="domain" description="SRA1/Sec31" evidence="2">
    <location>
        <begin position="127"/>
        <end position="273"/>
    </location>
</feature>
<dbReference type="eggNOG" id="ENOG502RZ38">
    <property type="taxonomic scope" value="Eukaryota"/>
</dbReference>
<evidence type="ECO:0000259" key="2">
    <source>
        <dbReference type="Pfam" id="PF07304"/>
    </source>
</evidence>
<dbReference type="PANTHER" id="PTHR18834">
    <property type="entry name" value="STEROID RECEPTOR RNA ACTIVATOR 1"/>
    <property type="match status" value="1"/>
</dbReference>
<evidence type="ECO:0000313" key="4">
    <source>
        <dbReference type="Proteomes" id="UP000008743"/>
    </source>
</evidence>
<dbReference type="Gene3D" id="1.20.940.10">
    <property type="entry name" value="Functional domain of the splicing factor Prp18"/>
    <property type="match status" value="1"/>
</dbReference>
<dbReference type="InParanoid" id="A0A0D2WWV2"/>
<feature type="compositionally biased region" description="Basic and acidic residues" evidence="1">
    <location>
        <begin position="1"/>
        <end position="14"/>
    </location>
</feature>
<feature type="compositionally biased region" description="Low complexity" evidence="1">
    <location>
        <begin position="118"/>
        <end position="127"/>
    </location>
</feature>
<dbReference type="GO" id="GO:0003713">
    <property type="term" value="F:transcription coactivator activity"/>
    <property type="evidence" value="ECO:0007669"/>
    <property type="project" value="InterPro"/>
</dbReference>
<dbReference type="STRING" id="595528.A0A0D2WWV2"/>